<sequence>MESSKIMKTYYPGSPSDLTNKSSVDVAANNAVAIAVQQLVLFMLSEQDEQSQESST</sequence>
<evidence type="ECO:0000313" key="1">
    <source>
        <dbReference type="EMBL" id="KAK3583813.1"/>
    </source>
</evidence>
<reference evidence="1" key="1">
    <citation type="journal article" date="2021" name="Genome Biol. Evol.">
        <title>A High-Quality Reference Genome for a Parasitic Bivalve with Doubly Uniparental Inheritance (Bivalvia: Unionida).</title>
        <authorList>
            <person name="Smith C.H."/>
        </authorList>
    </citation>
    <scope>NUCLEOTIDE SEQUENCE</scope>
    <source>
        <strain evidence="1">CHS0354</strain>
    </source>
</reference>
<feature type="non-terminal residue" evidence="1">
    <location>
        <position position="56"/>
    </location>
</feature>
<dbReference type="EMBL" id="JAEAOA010001385">
    <property type="protein sequence ID" value="KAK3583813.1"/>
    <property type="molecule type" value="Genomic_DNA"/>
</dbReference>
<organism evidence="1 2">
    <name type="scientific">Potamilus streckersoni</name>
    <dbReference type="NCBI Taxonomy" id="2493646"/>
    <lineage>
        <taxon>Eukaryota</taxon>
        <taxon>Metazoa</taxon>
        <taxon>Spiralia</taxon>
        <taxon>Lophotrochozoa</taxon>
        <taxon>Mollusca</taxon>
        <taxon>Bivalvia</taxon>
        <taxon>Autobranchia</taxon>
        <taxon>Heteroconchia</taxon>
        <taxon>Palaeoheterodonta</taxon>
        <taxon>Unionida</taxon>
        <taxon>Unionoidea</taxon>
        <taxon>Unionidae</taxon>
        <taxon>Ambleminae</taxon>
        <taxon>Lampsilini</taxon>
        <taxon>Potamilus</taxon>
    </lineage>
</organism>
<keyword evidence="2" id="KW-1185">Reference proteome</keyword>
<protein>
    <submittedName>
        <fullName evidence="1">Uncharacterized protein</fullName>
    </submittedName>
</protein>
<proteinExistence type="predicted"/>
<dbReference type="AlphaFoldDB" id="A0AAE0VML3"/>
<name>A0AAE0VML3_9BIVA</name>
<gene>
    <name evidence="1" type="ORF">CHS0354_022860</name>
</gene>
<reference evidence="1" key="3">
    <citation type="submission" date="2023-05" db="EMBL/GenBank/DDBJ databases">
        <authorList>
            <person name="Smith C.H."/>
        </authorList>
    </citation>
    <scope>NUCLEOTIDE SEQUENCE</scope>
    <source>
        <strain evidence="1">CHS0354</strain>
        <tissue evidence="1">Mantle</tissue>
    </source>
</reference>
<comment type="caution">
    <text evidence="1">The sequence shown here is derived from an EMBL/GenBank/DDBJ whole genome shotgun (WGS) entry which is preliminary data.</text>
</comment>
<accession>A0AAE0VML3</accession>
<evidence type="ECO:0000313" key="2">
    <source>
        <dbReference type="Proteomes" id="UP001195483"/>
    </source>
</evidence>
<dbReference type="Proteomes" id="UP001195483">
    <property type="component" value="Unassembled WGS sequence"/>
</dbReference>
<reference evidence="1" key="2">
    <citation type="journal article" date="2021" name="Genome Biol. Evol.">
        <title>Developing a high-quality reference genome for a parasitic bivalve with doubly uniparental inheritance (Bivalvia: Unionida).</title>
        <authorList>
            <person name="Smith C.H."/>
        </authorList>
    </citation>
    <scope>NUCLEOTIDE SEQUENCE</scope>
    <source>
        <strain evidence="1">CHS0354</strain>
        <tissue evidence="1">Mantle</tissue>
    </source>
</reference>